<evidence type="ECO:0000313" key="3">
    <source>
        <dbReference type="Proteomes" id="UP000317315"/>
    </source>
</evidence>
<evidence type="ECO:0000256" key="1">
    <source>
        <dbReference type="SAM" id="Coils"/>
    </source>
</evidence>
<organism evidence="2 3">
    <name type="scientific">Balnearium lithotrophicum</name>
    <dbReference type="NCBI Taxonomy" id="223788"/>
    <lineage>
        <taxon>Bacteria</taxon>
        <taxon>Pseudomonadati</taxon>
        <taxon>Aquificota</taxon>
        <taxon>Aquificia</taxon>
        <taxon>Desulfurobacteriales</taxon>
        <taxon>Desulfurobacteriaceae</taxon>
        <taxon>Balnearium</taxon>
    </lineage>
</organism>
<dbReference type="RefSeq" id="WP_142934797.1">
    <property type="nucleotide sequence ID" value="NZ_FXTM01000007.1"/>
</dbReference>
<evidence type="ECO:0008006" key="4">
    <source>
        <dbReference type="Google" id="ProtNLM"/>
    </source>
</evidence>
<accession>A0A521BS95</accession>
<feature type="coiled-coil region" evidence="1">
    <location>
        <begin position="51"/>
        <end position="93"/>
    </location>
</feature>
<proteinExistence type="predicted"/>
<dbReference type="PROSITE" id="PS51257">
    <property type="entry name" value="PROKAR_LIPOPROTEIN"/>
    <property type="match status" value="1"/>
</dbReference>
<gene>
    <name evidence="2" type="ORF">SAMN06269117_10740</name>
</gene>
<sequence>MKKLILTLSVFLFSCGGPKFNVAYKYVPPEDNKNCLNRCREEYNKCNLNCKKEYQNCLDDARKRAEEIYKKELENYSKELSAYNEAYTTYQRDLLEWNRNYRKLYKDYLFFKEECKKHKHDYYICDRKYQLEEALDTLNRTKPNPPEKPKKPNFSEILSELSSSCSMDCGCGEKYRVCFTSCGGKVIPYKYCVKNCK</sequence>
<dbReference type="OrthoDB" id="9799452at2"/>
<name>A0A521BS95_9BACT</name>
<dbReference type="AlphaFoldDB" id="A0A521BS95"/>
<reference evidence="2 3" key="1">
    <citation type="submission" date="2017-05" db="EMBL/GenBank/DDBJ databases">
        <authorList>
            <person name="Varghese N."/>
            <person name="Submissions S."/>
        </authorList>
    </citation>
    <scope>NUCLEOTIDE SEQUENCE [LARGE SCALE GENOMIC DNA]</scope>
    <source>
        <strain evidence="2 3">DSM 16304</strain>
    </source>
</reference>
<dbReference type="Proteomes" id="UP000317315">
    <property type="component" value="Unassembled WGS sequence"/>
</dbReference>
<keyword evidence="1" id="KW-0175">Coiled coil</keyword>
<keyword evidence="3" id="KW-1185">Reference proteome</keyword>
<evidence type="ECO:0000313" key="2">
    <source>
        <dbReference type="EMBL" id="SMO49989.1"/>
    </source>
</evidence>
<protein>
    <recommendedName>
        <fullName evidence="4">Lipoprotein</fullName>
    </recommendedName>
</protein>
<dbReference type="EMBL" id="FXTM01000007">
    <property type="protein sequence ID" value="SMO49989.1"/>
    <property type="molecule type" value="Genomic_DNA"/>
</dbReference>